<protein>
    <submittedName>
        <fullName evidence="2">M20/M25/M40 family metallo-hydrolase</fullName>
    </submittedName>
</protein>
<accession>A0A8J7A708</accession>
<keyword evidence="1" id="KW-0378">Hydrolase</keyword>
<proteinExistence type="predicted"/>
<name>A0A8J7A708_9CYAN</name>
<dbReference type="Pfam" id="PF01546">
    <property type="entry name" value="Peptidase_M20"/>
    <property type="match status" value="1"/>
</dbReference>
<dbReference type="GO" id="GO:0016813">
    <property type="term" value="F:hydrolase activity, acting on carbon-nitrogen (but not peptide) bonds, in linear amidines"/>
    <property type="evidence" value="ECO:0007669"/>
    <property type="project" value="InterPro"/>
</dbReference>
<dbReference type="Proteomes" id="UP000636505">
    <property type="component" value="Unassembled WGS sequence"/>
</dbReference>
<organism evidence="2 3">
    <name type="scientific">Vasconcelosia minhoensis LEGE 07310</name>
    <dbReference type="NCBI Taxonomy" id="915328"/>
    <lineage>
        <taxon>Bacteria</taxon>
        <taxon>Bacillati</taxon>
        <taxon>Cyanobacteriota</taxon>
        <taxon>Cyanophyceae</taxon>
        <taxon>Nodosilineales</taxon>
        <taxon>Cymatolegaceae</taxon>
        <taxon>Vasconcelosia</taxon>
        <taxon>Vasconcelosia minhoensis</taxon>
    </lineage>
</organism>
<dbReference type="InterPro" id="IPR002933">
    <property type="entry name" value="Peptidase_M20"/>
</dbReference>
<evidence type="ECO:0000256" key="1">
    <source>
        <dbReference type="ARBA" id="ARBA00022801"/>
    </source>
</evidence>
<evidence type="ECO:0000313" key="3">
    <source>
        <dbReference type="Proteomes" id="UP000636505"/>
    </source>
</evidence>
<comment type="caution">
    <text evidence="2">The sequence shown here is derived from an EMBL/GenBank/DDBJ whole genome shotgun (WGS) entry which is preliminary data.</text>
</comment>
<reference evidence="2" key="1">
    <citation type="submission" date="2020-10" db="EMBL/GenBank/DDBJ databases">
        <authorList>
            <person name="Castelo-Branco R."/>
            <person name="Eusebio N."/>
            <person name="Adriana R."/>
            <person name="Vieira A."/>
            <person name="Brugerolle De Fraissinette N."/>
            <person name="Rezende De Castro R."/>
            <person name="Schneider M.P."/>
            <person name="Vasconcelos V."/>
            <person name="Leao P.N."/>
        </authorList>
    </citation>
    <scope>NUCLEOTIDE SEQUENCE</scope>
    <source>
        <strain evidence="2">LEGE 07310</strain>
    </source>
</reference>
<dbReference type="PANTHER" id="PTHR32494:SF5">
    <property type="entry name" value="ALLANTOATE AMIDOHYDROLASE"/>
    <property type="match status" value="1"/>
</dbReference>
<dbReference type="EMBL" id="JADEXG010000025">
    <property type="protein sequence ID" value="MBE9078017.1"/>
    <property type="molecule type" value="Genomic_DNA"/>
</dbReference>
<keyword evidence="3" id="KW-1185">Reference proteome</keyword>
<dbReference type="InterPro" id="IPR010158">
    <property type="entry name" value="Amidase_Cbmase"/>
</dbReference>
<dbReference type="SUPFAM" id="SSF53187">
    <property type="entry name" value="Zn-dependent exopeptidases"/>
    <property type="match status" value="1"/>
</dbReference>
<dbReference type="PANTHER" id="PTHR32494">
    <property type="entry name" value="ALLANTOATE DEIMINASE-RELATED"/>
    <property type="match status" value="1"/>
</dbReference>
<sequence>MQSVAVAPNLIDRVEQTALGLGLSVKRIPSGAGHDAGLIAAMAPSTMIFVPSVSGISHNVDEYTTPEDLENGANVLLRMLLQLAM</sequence>
<evidence type="ECO:0000313" key="2">
    <source>
        <dbReference type="EMBL" id="MBE9078017.1"/>
    </source>
</evidence>
<dbReference type="RefSeq" id="WP_193907418.1">
    <property type="nucleotide sequence ID" value="NZ_JADEXG010000025.1"/>
</dbReference>
<gene>
    <name evidence="2" type="ORF">IQ241_12055</name>
</gene>
<dbReference type="AlphaFoldDB" id="A0A8J7A708"/>
<dbReference type="Gene3D" id="3.40.630.10">
    <property type="entry name" value="Zn peptidases"/>
    <property type="match status" value="1"/>
</dbReference>